<dbReference type="Gene3D" id="1.25.40.10">
    <property type="entry name" value="Tetratricopeptide repeat domain"/>
    <property type="match status" value="2"/>
</dbReference>
<evidence type="ECO:0000313" key="4">
    <source>
        <dbReference type="EMBL" id="SFU59548.1"/>
    </source>
</evidence>
<dbReference type="InterPro" id="IPR013105">
    <property type="entry name" value="TPR_2"/>
</dbReference>
<dbReference type="STRING" id="155865.SAMN05216515_1176"/>
<dbReference type="RefSeq" id="WP_090471513.1">
    <property type="nucleotide sequence ID" value="NZ_FOWF01000017.1"/>
</dbReference>
<name>A0A1I7HFM6_9FIRM</name>
<protein>
    <submittedName>
        <fullName evidence="4">Tetratricopeptide repeat-containing protein</fullName>
    </submittedName>
</protein>
<dbReference type="Pfam" id="PF07719">
    <property type="entry name" value="TPR_2"/>
    <property type="match status" value="1"/>
</dbReference>
<keyword evidence="1" id="KW-0677">Repeat</keyword>
<dbReference type="PROSITE" id="PS50005">
    <property type="entry name" value="TPR"/>
    <property type="match status" value="1"/>
</dbReference>
<evidence type="ECO:0000256" key="3">
    <source>
        <dbReference type="PROSITE-ProRule" id="PRU00339"/>
    </source>
</evidence>
<feature type="repeat" description="TPR" evidence="3">
    <location>
        <begin position="263"/>
        <end position="296"/>
    </location>
</feature>
<evidence type="ECO:0000313" key="5">
    <source>
        <dbReference type="Proteomes" id="UP000198817"/>
    </source>
</evidence>
<evidence type="ECO:0000256" key="1">
    <source>
        <dbReference type="ARBA" id="ARBA00022737"/>
    </source>
</evidence>
<accession>A0A1I7HFM6</accession>
<keyword evidence="5" id="KW-1185">Reference proteome</keyword>
<organism evidence="4 5">
    <name type="scientific">Eubacterium pyruvativorans</name>
    <dbReference type="NCBI Taxonomy" id="155865"/>
    <lineage>
        <taxon>Bacteria</taxon>
        <taxon>Bacillati</taxon>
        <taxon>Bacillota</taxon>
        <taxon>Clostridia</taxon>
        <taxon>Eubacteriales</taxon>
        <taxon>Eubacteriaceae</taxon>
        <taxon>Eubacterium</taxon>
    </lineage>
</organism>
<dbReference type="InterPro" id="IPR019734">
    <property type="entry name" value="TPR_rpt"/>
</dbReference>
<dbReference type="InterPro" id="IPR011990">
    <property type="entry name" value="TPR-like_helical_dom_sf"/>
</dbReference>
<dbReference type="SMART" id="SM00028">
    <property type="entry name" value="TPR"/>
    <property type="match status" value="2"/>
</dbReference>
<dbReference type="SUPFAM" id="SSF48452">
    <property type="entry name" value="TPR-like"/>
    <property type="match status" value="1"/>
</dbReference>
<reference evidence="4 5" key="1">
    <citation type="submission" date="2016-10" db="EMBL/GenBank/DDBJ databases">
        <authorList>
            <person name="de Groot N.N."/>
        </authorList>
    </citation>
    <scope>NUCLEOTIDE SEQUENCE [LARGE SCALE GENOMIC DNA]</scope>
    <source>
        <strain evidence="4 5">KHGC13</strain>
    </source>
</reference>
<evidence type="ECO:0000256" key="2">
    <source>
        <dbReference type="ARBA" id="ARBA00022803"/>
    </source>
</evidence>
<dbReference type="Proteomes" id="UP000198817">
    <property type="component" value="Unassembled WGS sequence"/>
</dbReference>
<dbReference type="InterPro" id="IPR051685">
    <property type="entry name" value="Ycf3/AcsC/BcsC/TPR_MFPF"/>
</dbReference>
<dbReference type="AlphaFoldDB" id="A0A1I7HFM6"/>
<dbReference type="PANTHER" id="PTHR44943:SF8">
    <property type="entry name" value="TPR REPEAT-CONTAINING PROTEIN MJ0263"/>
    <property type="match status" value="1"/>
</dbReference>
<proteinExistence type="predicted"/>
<dbReference type="PANTHER" id="PTHR44943">
    <property type="entry name" value="CELLULOSE SYNTHASE OPERON PROTEIN C"/>
    <property type="match status" value="1"/>
</dbReference>
<dbReference type="OrthoDB" id="358807at2"/>
<sequence length="346" mass="39959">MALNQVLREQDRLKDYLTPKLKDYIFDELSASYLQKAGVQEIMTGVPVPFHREDLASRSASTLMLASNMAFVIGCDPSFQYRDNYLAYIEKTFGKDFAKPLVSQGADYAKKEDYLSACILFRAAILVDPSFPDAVFCYGRACHDAYSSAEDREEEFVGRFKAEALKCFEQYTMMAPEDDMGYYYLGYAYLNLGLYMKTKLTFDSFLRLSEHGELRAEVAKLQEKLEEPLKIEEGTNCVLSGRFESGIEILSRYEEDERFNTWWPLWYYLGTAYRGLGDGDQAIRCFLRVLQYSPSNTEAMEQLEELYLAAGEQAKSEKYHAKIGVVRRNQEEDRELRRRERGQTLS</sequence>
<gene>
    <name evidence="4" type="ORF">SAMN05216508_11632</name>
</gene>
<dbReference type="EMBL" id="FPBT01000016">
    <property type="protein sequence ID" value="SFU59548.1"/>
    <property type="molecule type" value="Genomic_DNA"/>
</dbReference>
<keyword evidence="2 3" id="KW-0802">TPR repeat</keyword>